<evidence type="ECO:0000313" key="2">
    <source>
        <dbReference type="EMBL" id="VFK48559.1"/>
    </source>
</evidence>
<evidence type="ECO:0000313" key="3">
    <source>
        <dbReference type="EMBL" id="VFK61896.1"/>
    </source>
</evidence>
<dbReference type="EMBL" id="CAADFS010000062">
    <property type="protein sequence ID" value="VFK48559.1"/>
    <property type="molecule type" value="Genomic_DNA"/>
</dbReference>
<name>A0A450Z0V9_9GAMM</name>
<accession>A0A450Z0V9</accession>
<protein>
    <recommendedName>
        <fullName evidence="4">DUF1902 domain-containing protein</fullName>
    </recommendedName>
</protein>
<gene>
    <name evidence="2" type="ORF">BECKTC1821D_GA0114238_10621</name>
    <name evidence="1" type="ORF">BECKTC1821E_GA0114239_10841</name>
    <name evidence="3" type="ORF">BECKTC1821F_GA0114240_10651</name>
</gene>
<evidence type="ECO:0000313" key="1">
    <source>
        <dbReference type="EMBL" id="VFK47410.1"/>
    </source>
</evidence>
<proteinExistence type="predicted"/>
<dbReference type="EMBL" id="CAADFW010000065">
    <property type="protein sequence ID" value="VFK61896.1"/>
    <property type="molecule type" value="Genomic_DNA"/>
</dbReference>
<dbReference type="AlphaFoldDB" id="A0A450Z0V9"/>
<evidence type="ECO:0008006" key="4">
    <source>
        <dbReference type="Google" id="ProtNLM"/>
    </source>
</evidence>
<dbReference type="EMBL" id="CAADFT010000084">
    <property type="protein sequence ID" value="VFK47410.1"/>
    <property type="molecule type" value="Genomic_DNA"/>
</dbReference>
<reference evidence="1" key="1">
    <citation type="submission" date="2019-02" db="EMBL/GenBank/DDBJ databases">
        <authorList>
            <person name="Gruber-Vodicka R. H."/>
            <person name="Seah K. B. B."/>
        </authorList>
    </citation>
    <scope>NUCLEOTIDE SEQUENCE</scope>
    <source>
        <strain evidence="2">BECK_BZ123</strain>
        <strain evidence="1">BECK_BZ125</strain>
        <strain evidence="3">BECK_BZ126</strain>
    </source>
</reference>
<organism evidence="1">
    <name type="scientific">Candidatus Kentrum sp. TC</name>
    <dbReference type="NCBI Taxonomy" id="2126339"/>
    <lineage>
        <taxon>Bacteria</taxon>
        <taxon>Pseudomonadati</taxon>
        <taxon>Pseudomonadota</taxon>
        <taxon>Gammaproteobacteria</taxon>
        <taxon>Candidatus Kentrum</taxon>
    </lineage>
</organism>
<sequence>MRNERSKLLHCYVEKKEGIWQAFCLDFTLAAQGESRDDSIKKLELMIEEYVHDAVYGENKKHAKQLLSRRAPLVYWVKYYVHKVLLHVLRYGEGVSKPSSSEAGRFEVWCFEIAHTPA</sequence>